<dbReference type="InterPro" id="IPR011004">
    <property type="entry name" value="Trimer_LpxA-like_sf"/>
</dbReference>
<gene>
    <name evidence="1" type="ORF">L0665_03150</name>
</gene>
<dbReference type="EMBL" id="JAKELO010000002">
    <property type="protein sequence ID" value="MDE4907609.1"/>
    <property type="molecule type" value="Genomic_DNA"/>
</dbReference>
<reference evidence="1" key="1">
    <citation type="submission" date="2022-01" db="EMBL/GenBank/DDBJ databases">
        <title>Draft genome of Methanogenium marinum DSM 15558.</title>
        <authorList>
            <person name="Chen S.-C."/>
            <person name="You Y.-T."/>
        </authorList>
    </citation>
    <scope>NUCLEOTIDE SEQUENCE</scope>
    <source>
        <strain evidence="1">DSM 15558</strain>
    </source>
</reference>
<accession>A0A9Q4KS48</accession>
<sequence length="138" mass="14607">MKVYRQGDSFIAPKGSFFDGNVQIPGNFIVAPDTHFWGRLDVGGSLELGPRSTVGGDVTCDNAVIGNQVRIKGLLNVIEDVIICDEARIRSLHAGGNITLRPGVQVGEVSSDETIFVCGKIKSGKLTGRNVKVVGNGP</sequence>
<dbReference type="Proteomes" id="UP001143747">
    <property type="component" value="Unassembled WGS sequence"/>
</dbReference>
<keyword evidence="2" id="KW-1185">Reference proteome</keyword>
<name>A0A9Q4KS48_9EURY</name>
<organism evidence="1 2">
    <name type="scientific">Methanogenium marinum</name>
    <dbReference type="NCBI Taxonomy" id="348610"/>
    <lineage>
        <taxon>Archaea</taxon>
        <taxon>Methanobacteriati</taxon>
        <taxon>Methanobacteriota</taxon>
        <taxon>Stenosarchaea group</taxon>
        <taxon>Methanomicrobia</taxon>
        <taxon>Methanomicrobiales</taxon>
        <taxon>Methanomicrobiaceae</taxon>
        <taxon>Methanogenium</taxon>
    </lineage>
</organism>
<evidence type="ECO:0000313" key="2">
    <source>
        <dbReference type="Proteomes" id="UP001143747"/>
    </source>
</evidence>
<dbReference type="RefSeq" id="WP_274924257.1">
    <property type="nucleotide sequence ID" value="NZ_JAKELO010000002.1"/>
</dbReference>
<evidence type="ECO:0000313" key="1">
    <source>
        <dbReference type="EMBL" id="MDE4907609.1"/>
    </source>
</evidence>
<protein>
    <submittedName>
        <fullName evidence="1">Polymer-forming cytoskeletal protein</fullName>
    </submittedName>
</protein>
<comment type="caution">
    <text evidence="1">The sequence shown here is derived from an EMBL/GenBank/DDBJ whole genome shotgun (WGS) entry which is preliminary data.</text>
</comment>
<dbReference type="AlphaFoldDB" id="A0A9Q4KS48"/>
<dbReference type="Gene3D" id="2.160.10.10">
    <property type="entry name" value="Hexapeptide repeat proteins"/>
    <property type="match status" value="1"/>
</dbReference>
<dbReference type="SUPFAM" id="SSF51161">
    <property type="entry name" value="Trimeric LpxA-like enzymes"/>
    <property type="match status" value="1"/>
</dbReference>
<proteinExistence type="predicted"/>